<keyword evidence="4" id="KW-0805">Transcription regulation</keyword>
<dbReference type="InterPro" id="IPR043135">
    <property type="entry name" value="Fur_C"/>
</dbReference>
<proteinExistence type="inferred from homology"/>
<accession>A0ABX6PTN9</accession>
<keyword evidence="3" id="KW-0862">Zinc</keyword>
<dbReference type="RefSeq" id="WP_174402971.1">
    <property type="nucleotide sequence ID" value="NZ_CP046161.1"/>
</dbReference>
<dbReference type="Pfam" id="PF01475">
    <property type="entry name" value="FUR"/>
    <property type="match status" value="1"/>
</dbReference>
<dbReference type="Proteomes" id="UP000509623">
    <property type="component" value="Chromosome"/>
</dbReference>
<sequence>MADEMLKAKELKTTCRREAILTVLRTAQKPLTAEEVYLAVLPNMHMSVSTAYRTLATLFEKEIVMKEVGQDGKAYFRLNDHRHCHILRCTGCGEVLELSGCPIEPLEKQWAEKTGYQITGHRLELSGLCPKCAAKKDEKPDDK</sequence>
<evidence type="ECO:0000256" key="4">
    <source>
        <dbReference type="ARBA" id="ARBA00023015"/>
    </source>
</evidence>
<comment type="similarity">
    <text evidence="1">Belongs to the Fur family.</text>
</comment>
<gene>
    <name evidence="7" type="ORF">GKP14_00305</name>
</gene>
<evidence type="ECO:0000256" key="1">
    <source>
        <dbReference type="ARBA" id="ARBA00007957"/>
    </source>
</evidence>
<name>A0ABX6PTN9_9FIRM</name>
<evidence type="ECO:0000313" key="8">
    <source>
        <dbReference type="Proteomes" id="UP000509623"/>
    </source>
</evidence>
<dbReference type="PANTHER" id="PTHR33202">
    <property type="entry name" value="ZINC UPTAKE REGULATION PROTEIN"/>
    <property type="match status" value="1"/>
</dbReference>
<keyword evidence="8" id="KW-1185">Reference proteome</keyword>
<evidence type="ECO:0000313" key="7">
    <source>
        <dbReference type="EMBL" id="QKO29601.1"/>
    </source>
</evidence>
<dbReference type="SUPFAM" id="SSF46785">
    <property type="entry name" value="Winged helix' DNA-binding domain"/>
    <property type="match status" value="1"/>
</dbReference>
<keyword evidence="6" id="KW-0804">Transcription</keyword>
<keyword evidence="5" id="KW-0238">DNA-binding</keyword>
<keyword evidence="2" id="KW-0678">Repressor</keyword>
<protein>
    <submittedName>
        <fullName evidence="7">Transcriptional repressor</fullName>
    </submittedName>
</protein>
<dbReference type="EMBL" id="CP046161">
    <property type="protein sequence ID" value="QKO29601.1"/>
    <property type="molecule type" value="Genomic_DNA"/>
</dbReference>
<evidence type="ECO:0000256" key="3">
    <source>
        <dbReference type="ARBA" id="ARBA00022833"/>
    </source>
</evidence>
<evidence type="ECO:0000256" key="6">
    <source>
        <dbReference type="ARBA" id="ARBA00023163"/>
    </source>
</evidence>
<reference evidence="8" key="1">
    <citation type="submission" date="2019-11" db="EMBL/GenBank/DDBJ databases">
        <authorList>
            <person name="Ren C."/>
            <person name="Wang H."/>
            <person name="Xu Y."/>
        </authorList>
    </citation>
    <scope>NUCLEOTIDE SEQUENCE [LARGE SCALE GENOMIC DNA]</scope>
    <source>
        <strain evidence="8">JNU-WLY1368</strain>
    </source>
</reference>
<dbReference type="InterPro" id="IPR002481">
    <property type="entry name" value="FUR"/>
</dbReference>
<dbReference type="InterPro" id="IPR036390">
    <property type="entry name" value="WH_DNA-bd_sf"/>
</dbReference>
<evidence type="ECO:0000256" key="5">
    <source>
        <dbReference type="ARBA" id="ARBA00023125"/>
    </source>
</evidence>
<dbReference type="CDD" id="cd07153">
    <property type="entry name" value="Fur_like"/>
    <property type="match status" value="1"/>
</dbReference>
<dbReference type="Gene3D" id="1.10.10.10">
    <property type="entry name" value="Winged helix-like DNA-binding domain superfamily/Winged helix DNA-binding domain"/>
    <property type="match status" value="1"/>
</dbReference>
<dbReference type="PANTHER" id="PTHR33202:SF7">
    <property type="entry name" value="FERRIC UPTAKE REGULATION PROTEIN"/>
    <property type="match status" value="1"/>
</dbReference>
<evidence type="ECO:0000256" key="2">
    <source>
        <dbReference type="ARBA" id="ARBA00022491"/>
    </source>
</evidence>
<dbReference type="Gene3D" id="3.30.1490.190">
    <property type="match status" value="1"/>
</dbReference>
<dbReference type="InterPro" id="IPR036388">
    <property type="entry name" value="WH-like_DNA-bd_sf"/>
</dbReference>
<organism evidence="7 8">
    <name type="scientific">Caproicibacterium lactatifermentans</name>
    <dbReference type="NCBI Taxonomy" id="2666138"/>
    <lineage>
        <taxon>Bacteria</taxon>
        <taxon>Bacillati</taxon>
        <taxon>Bacillota</taxon>
        <taxon>Clostridia</taxon>
        <taxon>Eubacteriales</taxon>
        <taxon>Oscillospiraceae</taxon>
        <taxon>Caproicibacterium</taxon>
    </lineage>
</organism>